<dbReference type="AlphaFoldDB" id="A0A6G7J097"/>
<dbReference type="RefSeq" id="WP_166247720.1">
    <property type="nucleotide sequence ID" value="NZ_CP049616.1"/>
</dbReference>
<reference evidence="1 2" key="1">
    <citation type="submission" date="2020-02" db="EMBL/GenBank/DDBJ databases">
        <title>Complete genome of Muricauda sp. 501str8.</title>
        <authorList>
            <person name="Dong B."/>
            <person name="Zhu S."/>
            <person name="Yang J."/>
            <person name="Chen J."/>
        </authorList>
    </citation>
    <scope>NUCLEOTIDE SEQUENCE [LARGE SCALE GENOMIC DNA]</scope>
    <source>
        <strain evidence="1 2">501str8</strain>
    </source>
</reference>
<name>A0A6G7J097_9FLAO</name>
<dbReference type="KEGG" id="mut:GVT53_05025"/>
<organism evidence="1 2">
    <name type="scientific">Flagellimonas oceani</name>
    <dbReference type="NCBI Taxonomy" id="2698672"/>
    <lineage>
        <taxon>Bacteria</taxon>
        <taxon>Pseudomonadati</taxon>
        <taxon>Bacteroidota</taxon>
        <taxon>Flavobacteriia</taxon>
        <taxon>Flavobacteriales</taxon>
        <taxon>Flavobacteriaceae</taxon>
        <taxon>Flagellimonas</taxon>
    </lineage>
</organism>
<protein>
    <submittedName>
        <fullName evidence="1">Uncharacterized protein</fullName>
    </submittedName>
</protein>
<evidence type="ECO:0000313" key="1">
    <source>
        <dbReference type="EMBL" id="QII44059.1"/>
    </source>
</evidence>
<keyword evidence="2" id="KW-1185">Reference proteome</keyword>
<proteinExistence type="predicted"/>
<gene>
    <name evidence="1" type="ORF">GVT53_05025</name>
</gene>
<accession>A0A6G7J097</accession>
<evidence type="ECO:0000313" key="2">
    <source>
        <dbReference type="Proteomes" id="UP000502928"/>
    </source>
</evidence>
<dbReference type="EMBL" id="CP049616">
    <property type="protein sequence ID" value="QII44059.1"/>
    <property type="molecule type" value="Genomic_DNA"/>
</dbReference>
<dbReference type="Proteomes" id="UP000502928">
    <property type="component" value="Chromosome"/>
</dbReference>
<sequence length="234" mass="27364">MRIKLTSVFTLSILTFFLWNCNGEKVSSKEFEQAVFYEIFPSIIDSIYFDKRLTPPPPPPPSYIDSNGTEIKFDSLQYKKAIENWKIRKEEIQKDTSAVYIVVSDSLSDYDREDFYELINHFKPHKIVLDSRNIELDDRFKIDLSKLNANKKKLKFKYSSEFPPGSEIWRTDYDYYIAFTISFSPILFDEKNEYGVLSGGYTRGRLNGSGFRIFIKRNDVGGWVIDEIVGTWIS</sequence>